<feature type="compositionally biased region" description="Polar residues" evidence="4">
    <location>
        <begin position="351"/>
        <end position="375"/>
    </location>
</feature>
<reference evidence="7" key="1">
    <citation type="submission" date="2015-03" db="EMBL/GenBank/DDBJ databases">
        <authorList>
            <consortium name="Pathogen Informatics"/>
        </authorList>
    </citation>
    <scope>NUCLEOTIDE SEQUENCE [LARGE SCALE GENOMIC DNA]</scope>
    <source>
        <strain evidence="7">NCTC11134</strain>
    </source>
</reference>
<dbReference type="Pfam" id="PF12833">
    <property type="entry name" value="HTH_18"/>
    <property type="match status" value="1"/>
</dbReference>
<dbReference type="InterPro" id="IPR009057">
    <property type="entry name" value="Homeodomain-like_sf"/>
</dbReference>
<dbReference type="GO" id="GO:0003700">
    <property type="term" value="F:DNA-binding transcription factor activity"/>
    <property type="evidence" value="ECO:0007669"/>
    <property type="project" value="InterPro"/>
</dbReference>
<evidence type="ECO:0000313" key="7">
    <source>
        <dbReference type="Proteomes" id="UP000057820"/>
    </source>
</evidence>
<sequence>MTAMTWEWRRTVGLSAVLVEVAAEHGLGVRACLCGTGIDPALLNTPDGEVTAAQELALVRNIVTALGDPPGLGLAAGARTHVTSYGALGLALLASPTVRSAVDLLMRYIRMTTTFARIWHVYRDDELHLYADDSDVPAELRGFLLERDVTVLLANWAAVYHAPAPVLRGSVSGGLRPRLQPLIDEYGLDCVDGVGPHLVVFDTSGFEDPLPQASPLTARLFEQQCAQLLHRRGLRHGIAGTVREVLLRRMGERVGQEEMATLLHMSLRTLRRRLAEEGTSYRGLCSQTYGELAEELLAGGLTVEDVAYRMGYAGAPSFSTAFKQWRGISPGHFARAVAPRRGATAPGRRQISITESATTRPPSRTQPSESHSVNSCEPAPWVILRP</sequence>
<proteinExistence type="predicted"/>
<dbReference type="SUPFAM" id="SSF46689">
    <property type="entry name" value="Homeodomain-like"/>
    <property type="match status" value="1"/>
</dbReference>
<dbReference type="PANTHER" id="PTHR47894:SF1">
    <property type="entry name" value="HTH-TYPE TRANSCRIPTIONAL REGULATOR VQSM"/>
    <property type="match status" value="1"/>
</dbReference>
<dbReference type="GO" id="GO:0000976">
    <property type="term" value="F:transcription cis-regulatory region binding"/>
    <property type="evidence" value="ECO:0007669"/>
    <property type="project" value="TreeGrafter"/>
</dbReference>
<evidence type="ECO:0000256" key="3">
    <source>
        <dbReference type="ARBA" id="ARBA00023163"/>
    </source>
</evidence>
<dbReference type="Proteomes" id="UP000057820">
    <property type="component" value="Chromosome 1"/>
</dbReference>
<accession>A0A0H5NTP0</accession>
<keyword evidence="1" id="KW-0805">Transcription regulation</keyword>
<keyword evidence="2" id="KW-0238">DNA-binding</keyword>
<evidence type="ECO:0000313" key="6">
    <source>
        <dbReference type="EMBL" id="CRY73381.1"/>
    </source>
</evidence>
<feature type="compositionally biased region" description="Low complexity" evidence="4">
    <location>
        <begin position="339"/>
        <end position="349"/>
    </location>
</feature>
<dbReference type="SMART" id="SM00342">
    <property type="entry name" value="HTH_ARAC"/>
    <property type="match status" value="1"/>
</dbReference>
<dbReference type="AlphaFoldDB" id="A0A0H5NTP0"/>
<dbReference type="InterPro" id="IPR032687">
    <property type="entry name" value="AraC-type_N"/>
</dbReference>
<dbReference type="Gene3D" id="1.10.10.60">
    <property type="entry name" value="Homeodomain-like"/>
    <property type="match status" value="1"/>
</dbReference>
<keyword evidence="3" id="KW-0804">Transcription</keyword>
<dbReference type="EMBL" id="LN868938">
    <property type="protein sequence ID" value="CRY73381.1"/>
    <property type="molecule type" value="Genomic_DNA"/>
</dbReference>
<dbReference type="PROSITE" id="PS01124">
    <property type="entry name" value="HTH_ARAC_FAMILY_2"/>
    <property type="match status" value="1"/>
</dbReference>
<dbReference type="KEGG" id="nfr:ERS450000_00107"/>
<dbReference type="PANTHER" id="PTHR47894">
    <property type="entry name" value="HTH-TYPE TRANSCRIPTIONAL REGULATOR GADX"/>
    <property type="match status" value="1"/>
</dbReference>
<protein>
    <submittedName>
        <fullName evidence="6">M5 polypeptide</fullName>
    </submittedName>
</protein>
<organism evidence="6 7">
    <name type="scientific">Nocardia farcinica</name>
    <dbReference type="NCBI Taxonomy" id="37329"/>
    <lineage>
        <taxon>Bacteria</taxon>
        <taxon>Bacillati</taxon>
        <taxon>Actinomycetota</taxon>
        <taxon>Actinomycetes</taxon>
        <taxon>Mycobacteriales</taxon>
        <taxon>Nocardiaceae</taxon>
        <taxon>Nocardia</taxon>
    </lineage>
</organism>
<dbReference type="RefSeq" id="WP_115667700.1">
    <property type="nucleotide sequence ID" value="NZ_CP031418.1"/>
</dbReference>
<evidence type="ECO:0000256" key="4">
    <source>
        <dbReference type="SAM" id="MobiDB-lite"/>
    </source>
</evidence>
<evidence type="ECO:0000256" key="2">
    <source>
        <dbReference type="ARBA" id="ARBA00023125"/>
    </source>
</evidence>
<evidence type="ECO:0000256" key="1">
    <source>
        <dbReference type="ARBA" id="ARBA00023015"/>
    </source>
</evidence>
<dbReference type="InterPro" id="IPR018060">
    <property type="entry name" value="HTH_AraC"/>
</dbReference>
<dbReference type="GO" id="GO:0005829">
    <property type="term" value="C:cytosol"/>
    <property type="evidence" value="ECO:0007669"/>
    <property type="project" value="TreeGrafter"/>
</dbReference>
<evidence type="ECO:0000259" key="5">
    <source>
        <dbReference type="PROSITE" id="PS01124"/>
    </source>
</evidence>
<feature type="region of interest" description="Disordered" evidence="4">
    <location>
        <begin position="339"/>
        <end position="377"/>
    </location>
</feature>
<feature type="domain" description="HTH araC/xylS-type" evidence="5">
    <location>
        <begin position="240"/>
        <end position="336"/>
    </location>
</feature>
<dbReference type="Pfam" id="PF12625">
    <property type="entry name" value="Arabinose_bd"/>
    <property type="match status" value="1"/>
</dbReference>
<gene>
    <name evidence="6" type="primary">appY</name>
    <name evidence="6" type="ORF">ERS450000_00107</name>
</gene>
<name>A0A0H5NTP0_NOCFR</name>